<keyword evidence="1" id="KW-0677">Repeat</keyword>
<evidence type="ECO:0000313" key="3">
    <source>
        <dbReference type="EMBL" id="KAF5327115.1"/>
    </source>
</evidence>
<sequence length="467" mass="51188">MATVETIAAQVQQTSDIRALKTSLIDSDKLVVTGGSFNQLVVTTTYNASVRAFPGLDILRSAISISAMHDARGRFPAPRCFRNTYVDIKETALEWSTKANQPAILCFTGGPKTGKSAIAHEIAETLASRGTLAGSFFFEADKKQDDGDFFLTLAYQIAIYVPGMDQLVNAAVLRDPTILKKRGEVQLTKLILEPLFCLPTPQKPFTVVVDGFDQCNTIIGQMEVTWLIARASLMFGDTLRFLIFARRDGLDLVLGWNNFYWVGRHIPLNNQTSLTSTFRLYHLADRFFDPCPSSVDTINKMWLSSSLIQSEVRNTSPGGALMCTNAGSHDVALSHFSGSPMSVDLLRRSPHGMAGSPMVIDSLRSSPATFRGSPMLIDSIYLSHGTGCSPETTPPYTSHQRLGFSTSTTSSPCKLTGILSFDSFNFNDARSFICGTTPGSSPVIDDALPWEKAFDDHDWISDFVDTR</sequence>
<accession>A0A8H5F7Z0</accession>
<dbReference type="OrthoDB" id="5967843at2759"/>
<proteinExistence type="predicted"/>
<dbReference type="EMBL" id="JAACJJ010000014">
    <property type="protein sequence ID" value="KAF5327115.1"/>
    <property type="molecule type" value="Genomic_DNA"/>
</dbReference>
<dbReference type="SUPFAM" id="SSF52540">
    <property type="entry name" value="P-loop containing nucleoside triphosphate hydrolases"/>
    <property type="match status" value="1"/>
</dbReference>
<protein>
    <recommendedName>
        <fullName evidence="2">Nephrocystin 3-like N-terminal domain-containing protein</fullName>
    </recommendedName>
</protein>
<dbReference type="Proteomes" id="UP000567179">
    <property type="component" value="Unassembled WGS sequence"/>
</dbReference>
<keyword evidence="4" id="KW-1185">Reference proteome</keyword>
<dbReference type="AlphaFoldDB" id="A0A8H5F7Z0"/>
<feature type="domain" description="Nephrocystin 3-like N-terminal" evidence="2">
    <location>
        <begin position="91"/>
        <end position="246"/>
    </location>
</feature>
<dbReference type="InterPro" id="IPR027417">
    <property type="entry name" value="P-loop_NTPase"/>
</dbReference>
<dbReference type="Gene3D" id="3.40.50.300">
    <property type="entry name" value="P-loop containing nucleotide triphosphate hydrolases"/>
    <property type="match status" value="1"/>
</dbReference>
<name>A0A8H5F7Z0_9AGAR</name>
<organism evidence="3 4">
    <name type="scientific">Psilocybe cf. subviscida</name>
    <dbReference type="NCBI Taxonomy" id="2480587"/>
    <lineage>
        <taxon>Eukaryota</taxon>
        <taxon>Fungi</taxon>
        <taxon>Dikarya</taxon>
        <taxon>Basidiomycota</taxon>
        <taxon>Agaricomycotina</taxon>
        <taxon>Agaricomycetes</taxon>
        <taxon>Agaricomycetidae</taxon>
        <taxon>Agaricales</taxon>
        <taxon>Agaricineae</taxon>
        <taxon>Strophariaceae</taxon>
        <taxon>Psilocybe</taxon>
    </lineage>
</organism>
<comment type="caution">
    <text evidence="3">The sequence shown here is derived from an EMBL/GenBank/DDBJ whole genome shotgun (WGS) entry which is preliminary data.</text>
</comment>
<gene>
    <name evidence="3" type="ORF">D9619_004528</name>
</gene>
<evidence type="ECO:0000313" key="4">
    <source>
        <dbReference type="Proteomes" id="UP000567179"/>
    </source>
</evidence>
<evidence type="ECO:0000259" key="2">
    <source>
        <dbReference type="Pfam" id="PF24883"/>
    </source>
</evidence>
<dbReference type="InterPro" id="IPR056884">
    <property type="entry name" value="NPHP3-like_N"/>
</dbReference>
<dbReference type="Pfam" id="PF24883">
    <property type="entry name" value="NPHP3_N"/>
    <property type="match status" value="1"/>
</dbReference>
<evidence type="ECO:0000256" key="1">
    <source>
        <dbReference type="ARBA" id="ARBA00022737"/>
    </source>
</evidence>
<reference evidence="3 4" key="1">
    <citation type="journal article" date="2020" name="ISME J.">
        <title>Uncovering the hidden diversity of litter-decomposition mechanisms in mushroom-forming fungi.</title>
        <authorList>
            <person name="Floudas D."/>
            <person name="Bentzer J."/>
            <person name="Ahren D."/>
            <person name="Johansson T."/>
            <person name="Persson P."/>
            <person name="Tunlid A."/>
        </authorList>
    </citation>
    <scope>NUCLEOTIDE SEQUENCE [LARGE SCALE GENOMIC DNA]</scope>
    <source>
        <strain evidence="3 4">CBS 101986</strain>
    </source>
</reference>